<gene>
    <name evidence="3" type="ORF">CTI12_AA165770</name>
</gene>
<protein>
    <submittedName>
        <fullName evidence="3">Replication protein A 70 kDa DNA-binding subunit B</fullName>
    </submittedName>
</protein>
<sequence length="604" mass="68390">MADQAITALCDVDPMLDDVKILVRVVRIWKAHPITRPNEVWSLEVLFQDEQNGQGANSPCGVRYNMADQAITALCDVDPMLDDVKILVRVVRIWKAHPITRPNEVWSLEVLFQDEQGNRIQGSIKKADMNKFQAILDEGSCYKVGNFGVGENGGKFPLLSHRYKIGFYKNTSVTRVAPFDQNTRGFRFEPFKNFTIRHFKETDIVDVIGTIISISEPIPYESYGAQKTRRIVTLEDVDGVTLDCCFFDSWVDRFNILAQQLNAMKNVVMILQIGKVKYFNGKPSVSNGAFATKLYLNDNIPEINTFRKMYQEMDGYVEKNIVLNIFSPSKKAITADEFFENAVRKTVGSIRESEYQFECIVYAKIHKVHREHGWWYLACKKCGCVAKEPDEQGGSSSKKKPKTKVWFCKQHKEITHVGPRYKVIVRVIDDTGSASLLLYEDIITKLIDIPCHKLKAKYGEQADDIFPDELAPIVGMKLLFRFLYSLYNINNNNHVYQVKMVSSDESMIKTFKHGFINEDNEGEIQTPVTPAVTTNKAASLDNIPFNIETTPEVIKGVHKDSGSGTSSGKSKRDVIGLDDGMQKDKGSKKLKNAEEVGVLNEEDD</sequence>
<proteinExistence type="predicted"/>
<keyword evidence="3" id="KW-0238">DNA-binding</keyword>
<dbReference type="AlphaFoldDB" id="A0A2U1PCQ2"/>
<keyword evidence="4" id="KW-1185">Reference proteome</keyword>
<comment type="caution">
    <text evidence="3">The sequence shown here is derived from an EMBL/GenBank/DDBJ whole genome shotgun (WGS) entry which is preliminary data.</text>
</comment>
<dbReference type="PANTHER" id="PTHR47165:SF4">
    <property type="entry name" value="OS03G0429900 PROTEIN"/>
    <property type="match status" value="1"/>
</dbReference>
<dbReference type="EMBL" id="PKPP01001337">
    <property type="protein sequence ID" value="PWA83536.1"/>
    <property type="molecule type" value="Genomic_DNA"/>
</dbReference>
<dbReference type="OrthoDB" id="1750540at2759"/>
<evidence type="ECO:0000256" key="1">
    <source>
        <dbReference type="SAM" id="MobiDB-lite"/>
    </source>
</evidence>
<dbReference type="CDD" id="cd04476">
    <property type="entry name" value="RPA1_DBD_C"/>
    <property type="match status" value="1"/>
</dbReference>
<dbReference type="Proteomes" id="UP000245207">
    <property type="component" value="Unassembled WGS sequence"/>
</dbReference>
<feature type="domain" description="Replication protein A 70 kDa DNA-binding subunit B/D first OB fold" evidence="2">
    <location>
        <begin position="72"/>
        <end position="175"/>
    </location>
</feature>
<dbReference type="InterPro" id="IPR012340">
    <property type="entry name" value="NA-bd_OB-fold"/>
</dbReference>
<dbReference type="Pfam" id="PF02721">
    <property type="entry name" value="DUF223"/>
    <property type="match status" value="1"/>
</dbReference>
<accession>A0A2U1PCQ2</accession>
<evidence type="ECO:0000259" key="2">
    <source>
        <dbReference type="Pfam" id="PF02721"/>
    </source>
</evidence>
<evidence type="ECO:0000313" key="3">
    <source>
        <dbReference type="EMBL" id="PWA83536.1"/>
    </source>
</evidence>
<dbReference type="PANTHER" id="PTHR47165">
    <property type="entry name" value="OS03G0429900 PROTEIN"/>
    <property type="match status" value="1"/>
</dbReference>
<dbReference type="CDD" id="cd04480">
    <property type="entry name" value="RPA1_DBD_A_like"/>
    <property type="match status" value="1"/>
</dbReference>
<organism evidence="3 4">
    <name type="scientific">Artemisia annua</name>
    <name type="common">Sweet wormwood</name>
    <dbReference type="NCBI Taxonomy" id="35608"/>
    <lineage>
        <taxon>Eukaryota</taxon>
        <taxon>Viridiplantae</taxon>
        <taxon>Streptophyta</taxon>
        <taxon>Embryophyta</taxon>
        <taxon>Tracheophyta</taxon>
        <taxon>Spermatophyta</taxon>
        <taxon>Magnoliopsida</taxon>
        <taxon>eudicotyledons</taxon>
        <taxon>Gunneridae</taxon>
        <taxon>Pentapetalae</taxon>
        <taxon>asterids</taxon>
        <taxon>campanulids</taxon>
        <taxon>Asterales</taxon>
        <taxon>Asteraceae</taxon>
        <taxon>Asteroideae</taxon>
        <taxon>Anthemideae</taxon>
        <taxon>Artemisiinae</taxon>
        <taxon>Artemisia</taxon>
    </lineage>
</organism>
<dbReference type="SUPFAM" id="SSF50249">
    <property type="entry name" value="Nucleic acid-binding proteins"/>
    <property type="match status" value="3"/>
</dbReference>
<name>A0A2U1PCQ2_ARTAN</name>
<dbReference type="CDD" id="cd04481">
    <property type="entry name" value="RPA1_DBD_B_like"/>
    <property type="match status" value="1"/>
</dbReference>
<feature type="compositionally biased region" description="Basic and acidic residues" evidence="1">
    <location>
        <begin position="570"/>
        <end position="594"/>
    </location>
</feature>
<dbReference type="GO" id="GO:0003677">
    <property type="term" value="F:DNA binding"/>
    <property type="evidence" value="ECO:0007669"/>
    <property type="project" value="UniProtKB-KW"/>
</dbReference>
<evidence type="ECO:0000313" key="4">
    <source>
        <dbReference type="Proteomes" id="UP000245207"/>
    </source>
</evidence>
<reference evidence="3 4" key="1">
    <citation type="journal article" date="2018" name="Mol. Plant">
        <title>The genome of Artemisia annua provides insight into the evolution of Asteraceae family and artemisinin biosynthesis.</title>
        <authorList>
            <person name="Shen Q."/>
            <person name="Zhang L."/>
            <person name="Liao Z."/>
            <person name="Wang S."/>
            <person name="Yan T."/>
            <person name="Shi P."/>
            <person name="Liu M."/>
            <person name="Fu X."/>
            <person name="Pan Q."/>
            <person name="Wang Y."/>
            <person name="Lv Z."/>
            <person name="Lu X."/>
            <person name="Zhang F."/>
            <person name="Jiang W."/>
            <person name="Ma Y."/>
            <person name="Chen M."/>
            <person name="Hao X."/>
            <person name="Li L."/>
            <person name="Tang Y."/>
            <person name="Lv G."/>
            <person name="Zhou Y."/>
            <person name="Sun X."/>
            <person name="Brodelius P.E."/>
            <person name="Rose J.K.C."/>
            <person name="Tang K."/>
        </authorList>
    </citation>
    <scope>NUCLEOTIDE SEQUENCE [LARGE SCALE GENOMIC DNA]</scope>
    <source>
        <strain evidence="4">cv. Huhao1</strain>
        <tissue evidence="3">Leaf</tissue>
    </source>
</reference>
<dbReference type="Gene3D" id="2.40.50.140">
    <property type="entry name" value="Nucleic acid-binding proteins"/>
    <property type="match status" value="3"/>
</dbReference>
<feature type="region of interest" description="Disordered" evidence="1">
    <location>
        <begin position="556"/>
        <end position="604"/>
    </location>
</feature>
<dbReference type="InterPro" id="IPR003871">
    <property type="entry name" value="RFA1B/D_OB_1st"/>
</dbReference>
<dbReference type="InterPro" id="IPR047192">
    <property type="entry name" value="Euk_RPA1_DBD_C"/>
</dbReference>